<reference evidence="2 3" key="1">
    <citation type="submission" date="2022-06" db="EMBL/GenBank/DDBJ databases">
        <title>Genomic Encyclopedia of Archaeal and Bacterial Type Strains, Phase II (KMG-II): from individual species to whole genera.</title>
        <authorList>
            <person name="Goeker M."/>
        </authorList>
    </citation>
    <scope>NUCLEOTIDE SEQUENCE [LARGE SCALE GENOMIC DNA]</scope>
    <source>
        <strain evidence="2 3">DSM 44255</strain>
    </source>
</reference>
<feature type="signal peptide" evidence="1">
    <location>
        <begin position="1"/>
        <end position="27"/>
    </location>
</feature>
<dbReference type="RefSeq" id="WP_253885636.1">
    <property type="nucleotide sequence ID" value="NZ_BAAAVB010000001.1"/>
</dbReference>
<accession>A0ABT1I8K6</accession>
<organism evidence="2 3">
    <name type="scientific">Actinokineospora diospyrosa</name>
    <dbReference type="NCBI Taxonomy" id="103728"/>
    <lineage>
        <taxon>Bacteria</taxon>
        <taxon>Bacillati</taxon>
        <taxon>Actinomycetota</taxon>
        <taxon>Actinomycetes</taxon>
        <taxon>Pseudonocardiales</taxon>
        <taxon>Pseudonocardiaceae</taxon>
        <taxon>Actinokineospora</taxon>
    </lineage>
</organism>
<dbReference type="Proteomes" id="UP001205185">
    <property type="component" value="Unassembled WGS sequence"/>
</dbReference>
<protein>
    <submittedName>
        <fullName evidence="2">Uncharacterized protein</fullName>
    </submittedName>
</protein>
<keyword evidence="3" id="KW-1185">Reference proteome</keyword>
<keyword evidence="1" id="KW-0732">Signal</keyword>
<evidence type="ECO:0000313" key="3">
    <source>
        <dbReference type="Proteomes" id="UP001205185"/>
    </source>
</evidence>
<dbReference type="EMBL" id="JAMTCO010000003">
    <property type="protein sequence ID" value="MCP2268726.1"/>
    <property type="molecule type" value="Genomic_DNA"/>
</dbReference>
<evidence type="ECO:0000256" key="1">
    <source>
        <dbReference type="SAM" id="SignalP"/>
    </source>
</evidence>
<gene>
    <name evidence="2" type="ORF">LV75_001213</name>
</gene>
<feature type="chain" id="PRO_5045169980" evidence="1">
    <location>
        <begin position="28"/>
        <end position="108"/>
    </location>
</feature>
<name>A0ABT1I8K6_9PSEU</name>
<proteinExistence type="predicted"/>
<comment type="caution">
    <text evidence="2">The sequence shown here is derived from an EMBL/GenBank/DDBJ whole genome shotgun (WGS) entry which is preliminary data.</text>
</comment>
<evidence type="ECO:0000313" key="2">
    <source>
        <dbReference type="EMBL" id="MCP2268726.1"/>
    </source>
</evidence>
<sequence>MRFARSALATLSCAALAALALAPTAAAAEPPPQPNQIVVFQFEFKPVTVFRAPSGCYTLPLASHVMINQTDRVVTIYHDPLCVFPIFPVHELAPGNGTHVSPVGSFSV</sequence>